<dbReference type="EMBL" id="REGN01012488">
    <property type="protein sequence ID" value="RMZ95241.1"/>
    <property type="molecule type" value="Genomic_DNA"/>
</dbReference>
<gene>
    <name evidence="1" type="ORF">BpHYR1_036472</name>
</gene>
<dbReference type="AlphaFoldDB" id="A0A3M7P824"/>
<accession>A0A3M7P824</accession>
<evidence type="ECO:0000313" key="1">
    <source>
        <dbReference type="EMBL" id="RMZ95241.1"/>
    </source>
</evidence>
<evidence type="ECO:0000313" key="2">
    <source>
        <dbReference type="Proteomes" id="UP000276133"/>
    </source>
</evidence>
<proteinExistence type="predicted"/>
<protein>
    <submittedName>
        <fullName evidence="1">Uncharacterized protein</fullName>
    </submittedName>
</protein>
<keyword evidence="2" id="KW-1185">Reference proteome</keyword>
<dbReference type="Proteomes" id="UP000276133">
    <property type="component" value="Unassembled WGS sequence"/>
</dbReference>
<name>A0A3M7P824_BRAPC</name>
<sequence length="107" mass="12247">SSRSTRKYIKDTGSINKEVKNLKSSHYDPPDFLMLNLALINFDIYLNSTSSSTFSSTSSHYIESIPFRSIPSIQFNSVYSMNPVQSIPFRSFHSVHFVASMVWNRSK</sequence>
<organism evidence="1 2">
    <name type="scientific">Brachionus plicatilis</name>
    <name type="common">Marine rotifer</name>
    <name type="synonym">Brachionus muelleri</name>
    <dbReference type="NCBI Taxonomy" id="10195"/>
    <lineage>
        <taxon>Eukaryota</taxon>
        <taxon>Metazoa</taxon>
        <taxon>Spiralia</taxon>
        <taxon>Gnathifera</taxon>
        <taxon>Rotifera</taxon>
        <taxon>Eurotatoria</taxon>
        <taxon>Monogononta</taxon>
        <taxon>Pseudotrocha</taxon>
        <taxon>Ploima</taxon>
        <taxon>Brachionidae</taxon>
        <taxon>Brachionus</taxon>
    </lineage>
</organism>
<reference evidence="1 2" key="1">
    <citation type="journal article" date="2018" name="Sci. Rep.">
        <title>Genomic signatures of local adaptation to the degree of environmental predictability in rotifers.</title>
        <authorList>
            <person name="Franch-Gras L."/>
            <person name="Hahn C."/>
            <person name="Garcia-Roger E.M."/>
            <person name="Carmona M.J."/>
            <person name="Serra M."/>
            <person name="Gomez A."/>
        </authorList>
    </citation>
    <scope>NUCLEOTIDE SEQUENCE [LARGE SCALE GENOMIC DNA]</scope>
    <source>
        <strain evidence="1">HYR1</strain>
    </source>
</reference>
<feature type="non-terminal residue" evidence="1">
    <location>
        <position position="1"/>
    </location>
</feature>
<comment type="caution">
    <text evidence="1">The sequence shown here is derived from an EMBL/GenBank/DDBJ whole genome shotgun (WGS) entry which is preliminary data.</text>
</comment>